<name>A0A0L0TE29_ALLM3</name>
<proteinExistence type="predicted"/>
<protein>
    <submittedName>
        <fullName evidence="1">Uncharacterized protein</fullName>
    </submittedName>
</protein>
<reference evidence="2" key="2">
    <citation type="submission" date="2009-11" db="EMBL/GenBank/DDBJ databases">
        <title>The Genome Sequence of Allomyces macrogynus strain ATCC 38327.</title>
        <authorList>
            <consortium name="The Broad Institute Genome Sequencing Platform"/>
            <person name="Russ C."/>
            <person name="Cuomo C."/>
            <person name="Shea T."/>
            <person name="Young S.K."/>
            <person name="Zeng Q."/>
            <person name="Koehrsen M."/>
            <person name="Haas B."/>
            <person name="Borodovsky M."/>
            <person name="Guigo R."/>
            <person name="Alvarado L."/>
            <person name="Berlin A."/>
            <person name="Borenstein D."/>
            <person name="Chen Z."/>
            <person name="Engels R."/>
            <person name="Freedman E."/>
            <person name="Gellesch M."/>
            <person name="Goldberg J."/>
            <person name="Griggs A."/>
            <person name="Gujja S."/>
            <person name="Heiman D."/>
            <person name="Hepburn T."/>
            <person name="Howarth C."/>
            <person name="Jen D."/>
            <person name="Larson L."/>
            <person name="Lewis B."/>
            <person name="Mehta T."/>
            <person name="Park D."/>
            <person name="Pearson M."/>
            <person name="Roberts A."/>
            <person name="Saif S."/>
            <person name="Shenoy N."/>
            <person name="Sisk P."/>
            <person name="Stolte C."/>
            <person name="Sykes S."/>
            <person name="Walk T."/>
            <person name="White J."/>
            <person name="Yandava C."/>
            <person name="Burger G."/>
            <person name="Gray M.W."/>
            <person name="Holland P.W.H."/>
            <person name="King N."/>
            <person name="Lang F.B.F."/>
            <person name="Roger A.J."/>
            <person name="Ruiz-Trillo I."/>
            <person name="Lander E."/>
            <person name="Nusbaum C."/>
        </authorList>
    </citation>
    <scope>NUCLEOTIDE SEQUENCE [LARGE SCALE GENOMIC DNA]</scope>
    <source>
        <strain evidence="2">ATCC 38327</strain>
    </source>
</reference>
<keyword evidence="2" id="KW-1185">Reference proteome</keyword>
<evidence type="ECO:0000313" key="1">
    <source>
        <dbReference type="EMBL" id="KNE72977.1"/>
    </source>
</evidence>
<sequence>MWRAAEVVLSGRRNVVPVDGVRAARAGVGGAAAFARSVVARILAHWERRHDVQALALFASVFEAAMDEDVAAVEGGGLGVGSGTMTPGRVPTVLVSNSARDLVVATTTKTTPTAPASGGWLAAAADAAMAVASRSGLRSVPVSPDPTSMRVTATLATANTNYAIPPVPALPPMSQPPSPTALAPTASGLSSARPSFAGSLPGLDAAAAAQLALRAASVSQASNPPSPVLMASPALAPADLQHRVHVEFPRQTGSTAPMLQAWTLRWARLS</sequence>
<accession>A0A0L0TE29</accession>
<reference evidence="1 2" key="1">
    <citation type="submission" date="2009-11" db="EMBL/GenBank/DDBJ databases">
        <title>Annotation of Allomyces macrogynus ATCC 38327.</title>
        <authorList>
            <consortium name="The Broad Institute Genome Sequencing Platform"/>
            <person name="Russ C."/>
            <person name="Cuomo C."/>
            <person name="Burger G."/>
            <person name="Gray M.W."/>
            <person name="Holland P.W.H."/>
            <person name="King N."/>
            <person name="Lang F.B.F."/>
            <person name="Roger A.J."/>
            <person name="Ruiz-Trillo I."/>
            <person name="Young S.K."/>
            <person name="Zeng Q."/>
            <person name="Gargeya S."/>
            <person name="Fitzgerald M."/>
            <person name="Haas B."/>
            <person name="Abouelleil A."/>
            <person name="Alvarado L."/>
            <person name="Arachchi H.M."/>
            <person name="Berlin A."/>
            <person name="Chapman S.B."/>
            <person name="Gearin G."/>
            <person name="Goldberg J."/>
            <person name="Griggs A."/>
            <person name="Gujja S."/>
            <person name="Hansen M."/>
            <person name="Heiman D."/>
            <person name="Howarth C."/>
            <person name="Larimer J."/>
            <person name="Lui A."/>
            <person name="MacDonald P.J.P."/>
            <person name="McCowen C."/>
            <person name="Montmayeur A."/>
            <person name="Murphy C."/>
            <person name="Neiman D."/>
            <person name="Pearson M."/>
            <person name="Priest M."/>
            <person name="Roberts A."/>
            <person name="Saif S."/>
            <person name="Shea T."/>
            <person name="Sisk P."/>
            <person name="Stolte C."/>
            <person name="Sykes S."/>
            <person name="Wortman J."/>
            <person name="Nusbaum C."/>
            <person name="Birren B."/>
        </authorList>
    </citation>
    <scope>NUCLEOTIDE SEQUENCE [LARGE SCALE GENOMIC DNA]</scope>
    <source>
        <strain evidence="1 2">ATCC 38327</strain>
    </source>
</reference>
<dbReference type="Proteomes" id="UP000054350">
    <property type="component" value="Unassembled WGS sequence"/>
</dbReference>
<organism evidence="1 2">
    <name type="scientific">Allomyces macrogynus (strain ATCC 38327)</name>
    <name type="common">Allomyces javanicus var. macrogynus</name>
    <dbReference type="NCBI Taxonomy" id="578462"/>
    <lineage>
        <taxon>Eukaryota</taxon>
        <taxon>Fungi</taxon>
        <taxon>Fungi incertae sedis</taxon>
        <taxon>Blastocladiomycota</taxon>
        <taxon>Blastocladiomycetes</taxon>
        <taxon>Blastocladiales</taxon>
        <taxon>Blastocladiaceae</taxon>
        <taxon>Allomyces</taxon>
    </lineage>
</organism>
<dbReference type="AlphaFoldDB" id="A0A0L0TE29"/>
<gene>
    <name evidence="1" type="ORF">AMAG_20651</name>
</gene>
<evidence type="ECO:0000313" key="2">
    <source>
        <dbReference type="Proteomes" id="UP000054350"/>
    </source>
</evidence>
<dbReference type="EMBL" id="GG745386">
    <property type="protein sequence ID" value="KNE72977.1"/>
    <property type="molecule type" value="Genomic_DNA"/>
</dbReference>
<dbReference type="VEuPathDB" id="FungiDB:AMAG_20651"/>